<evidence type="ECO:0000313" key="3">
    <source>
        <dbReference type="Proteomes" id="UP001526147"/>
    </source>
</evidence>
<evidence type="ECO:0000313" key="2">
    <source>
        <dbReference type="EMBL" id="MCV9884312.1"/>
    </source>
</evidence>
<dbReference type="RefSeq" id="WP_264141286.1">
    <property type="nucleotide sequence ID" value="NZ_JAOYEY010000016.1"/>
</dbReference>
<keyword evidence="3" id="KW-1185">Reference proteome</keyword>
<dbReference type="EMBL" id="JAOYEY010000016">
    <property type="protein sequence ID" value="MCV9884312.1"/>
    <property type="molecule type" value="Genomic_DNA"/>
</dbReference>
<sequence length="58" mass="6890">MSKHEIQQKIDELKMEYVRIQGDIEKLESTGHSVEKLEERLSLIEETLSTYRNELNNL</sequence>
<reference evidence="2 3" key="1">
    <citation type="submission" date="2022-10" db="EMBL/GenBank/DDBJ databases">
        <title>Draft genome assembly of moderately radiation resistant bacterium Metabacillus halosaccharovorans.</title>
        <authorList>
            <person name="Pal S."/>
            <person name="Gopinathan A."/>
        </authorList>
    </citation>
    <scope>NUCLEOTIDE SEQUENCE [LARGE SCALE GENOMIC DNA]</scope>
    <source>
        <strain evidence="2 3">VITHBRA001</strain>
    </source>
</reference>
<evidence type="ECO:0000256" key="1">
    <source>
        <dbReference type="SAM" id="Coils"/>
    </source>
</evidence>
<name>A0ABT3DBJ8_9BACI</name>
<keyword evidence="1" id="KW-0175">Coiled coil</keyword>
<gene>
    <name evidence="2" type="ORF">OIH86_01435</name>
</gene>
<accession>A0ABT3DBJ8</accession>
<comment type="caution">
    <text evidence="2">The sequence shown here is derived from an EMBL/GenBank/DDBJ whole genome shotgun (WGS) entry which is preliminary data.</text>
</comment>
<protein>
    <submittedName>
        <fullName evidence="2">SE1832 family protein</fullName>
    </submittedName>
</protein>
<organism evidence="2 3">
    <name type="scientific">Metabacillus halosaccharovorans</name>
    <dbReference type="NCBI Taxonomy" id="930124"/>
    <lineage>
        <taxon>Bacteria</taxon>
        <taxon>Bacillati</taxon>
        <taxon>Bacillota</taxon>
        <taxon>Bacilli</taxon>
        <taxon>Bacillales</taxon>
        <taxon>Bacillaceae</taxon>
        <taxon>Metabacillus</taxon>
    </lineage>
</organism>
<dbReference type="InterPro" id="IPR048062">
    <property type="entry name" value="SE1832-like"/>
</dbReference>
<dbReference type="NCBIfam" id="NF040877">
    <property type="entry name" value="SE1832_fam"/>
    <property type="match status" value="1"/>
</dbReference>
<dbReference type="Proteomes" id="UP001526147">
    <property type="component" value="Unassembled WGS sequence"/>
</dbReference>
<feature type="coiled-coil region" evidence="1">
    <location>
        <begin position="3"/>
        <end position="54"/>
    </location>
</feature>
<proteinExistence type="predicted"/>